<evidence type="ECO:0000256" key="1">
    <source>
        <dbReference type="SAM" id="MobiDB-lite"/>
    </source>
</evidence>
<accession>A0A0C3C9I1</accession>
<proteinExistence type="predicted"/>
<evidence type="ECO:0000313" key="3">
    <source>
        <dbReference type="Proteomes" id="UP000053424"/>
    </source>
</evidence>
<dbReference type="AlphaFoldDB" id="A0A0C3C9I1"/>
<organism evidence="2 3">
    <name type="scientific">Hebeloma cylindrosporum</name>
    <dbReference type="NCBI Taxonomy" id="76867"/>
    <lineage>
        <taxon>Eukaryota</taxon>
        <taxon>Fungi</taxon>
        <taxon>Dikarya</taxon>
        <taxon>Basidiomycota</taxon>
        <taxon>Agaricomycotina</taxon>
        <taxon>Agaricomycetes</taxon>
        <taxon>Agaricomycetidae</taxon>
        <taxon>Agaricales</taxon>
        <taxon>Agaricineae</taxon>
        <taxon>Hymenogastraceae</taxon>
        <taxon>Hebeloma</taxon>
    </lineage>
</organism>
<feature type="compositionally biased region" description="Polar residues" evidence="1">
    <location>
        <begin position="82"/>
        <end position="93"/>
    </location>
</feature>
<sequence length="93" mass="9895">MVPVTESTVHAVCTILSVNVPQFGSLNPCGAACTITPSISFPSGNIIQLFEGNPHTRLTNLDSNCTSVRHKRRDLGSDQKQETAPGSSESQLV</sequence>
<keyword evidence="3" id="KW-1185">Reference proteome</keyword>
<dbReference type="EMBL" id="KN831772">
    <property type="protein sequence ID" value="KIM45495.1"/>
    <property type="molecule type" value="Genomic_DNA"/>
</dbReference>
<protein>
    <submittedName>
        <fullName evidence="2">Uncharacterized protein</fullName>
    </submittedName>
</protein>
<reference evidence="3" key="2">
    <citation type="submission" date="2015-01" db="EMBL/GenBank/DDBJ databases">
        <title>Evolutionary Origins and Diversification of the Mycorrhizal Mutualists.</title>
        <authorList>
            <consortium name="DOE Joint Genome Institute"/>
            <consortium name="Mycorrhizal Genomics Consortium"/>
            <person name="Kohler A."/>
            <person name="Kuo A."/>
            <person name="Nagy L.G."/>
            <person name="Floudas D."/>
            <person name="Copeland A."/>
            <person name="Barry K.W."/>
            <person name="Cichocki N."/>
            <person name="Veneault-Fourrey C."/>
            <person name="LaButti K."/>
            <person name="Lindquist E.A."/>
            <person name="Lipzen A."/>
            <person name="Lundell T."/>
            <person name="Morin E."/>
            <person name="Murat C."/>
            <person name="Riley R."/>
            <person name="Ohm R."/>
            <person name="Sun H."/>
            <person name="Tunlid A."/>
            <person name="Henrissat B."/>
            <person name="Grigoriev I.V."/>
            <person name="Hibbett D.S."/>
            <person name="Martin F."/>
        </authorList>
    </citation>
    <scope>NUCLEOTIDE SEQUENCE [LARGE SCALE GENOMIC DNA]</scope>
    <source>
        <strain evidence="3">h7</strain>
    </source>
</reference>
<evidence type="ECO:0000313" key="2">
    <source>
        <dbReference type="EMBL" id="KIM45495.1"/>
    </source>
</evidence>
<gene>
    <name evidence="2" type="ORF">M413DRAFT_341848</name>
</gene>
<reference evidence="2 3" key="1">
    <citation type="submission" date="2014-04" db="EMBL/GenBank/DDBJ databases">
        <authorList>
            <consortium name="DOE Joint Genome Institute"/>
            <person name="Kuo A."/>
            <person name="Gay G."/>
            <person name="Dore J."/>
            <person name="Kohler A."/>
            <person name="Nagy L.G."/>
            <person name="Floudas D."/>
            <person name="Copeland A."/>
            <person name="Barry K.W."/>
            <person name="Cichocki N."/>
            <person name="Veneault-Fourrey C."/>
            <person name="LaButti K."/>
            <person name="Lindquist E.A."/>
            <person name="Lipzen A."/>
            <person name="Lundell T."/>
            <person name="Morin E."/>
            <person name="Murat C."/>
            <person name="Sun H."/>
            <person name="Tunlid A."/>
            <person name="Henrissat B."/>
            <person name="Grigoriev I.V."/>
            <person name="Hibbett D.S."/>
            <person name="Martin F."/>
            <person name="Nordberg H.P."/>
            <person name="Cantor M.N."/>
            <person name="Hua S.X."/>
        </authorList>
    </citation>
    <scope>NUCLEOTIDE SEQUENCE [LARGE SCALE GENOMIC DNA]</scope>
    <source>
        <strain evidence="3">h7</strain>
    </source>
</reference>
<dbReference type="Proteomes" id="UP000053424">
    <property type="component" value="Unassembled WGS sequence"/>
</dbReference>
<dbReference type="HOGENOM" id="CLU_2399929_0_0_1"/>
<feature type="region of interest" description="Disordered" evidence="1">
    <location>
        <begin position="60"/>
        <end position="93"/>
    </location>
</feature>
<name>A0A0C3C9I1_HEBCY</name>